<feature type="region of interest" description="Disordered" evidence="1">
    <location>
        <begin position="216"/>
        <end position="301"/>
    </location>
</feature>
<dbReference type="Proteomes" id="UP001221413">
    <property type="component" value="Unassembled WGS sequence"/>
</dbReference>
<gene>
    <name evidence="2" type="ORF">Dda_6725</name>
</gene>
<feature type="compositionally biased region" description="Basic and acidic residues" evidence="1">
    <location>
        <begin position="20"/>
        <end position="31"/>
    </location>
</feature>
<evidence type="ECO:0000313" key="3">
    <source>
        <dbReference type="Proteomes" id="UP001221413"/>
    </source>
</evidence>
<feature type="region of interest" description="Disordered" evidence="1">
    <location>
        <begin position="1"/>
        <end position="67"/>
    </location>
</feature>
<feature type="compositionally biased region" description="Polar residues" evidence="1">
    <location>
        <begin position="893"/>
        <end position="908"/>
    </location>
</feature>
<feature type="compositionally biased region" description="Basic and acidic residues" evidence="1">
    <location>
        <begin position="799"/>
        <end position="814"/>
    </location>
</feature>
<protein>
    <submittedName>
        <fullName evidence="2">Zinc finger transcription factor</fullName>
    </submittedName>
</protein>
<proteinExistence type="predicted"/>
<comment type="caution">
    <text evidence="2">The sequence shown here is derived from an EMBL/GenBank/DDBJ whole genome shotgun (WGS) entry which is preliminary data.</text>
</comment>
<sequence length="956" mass="104212">MSSEEGGSQVLPSDYTPSRVAERVKNADDVHGGGSSASTVRRNSFAGLDKPAKPAADDKKAAPKSVGGIDSLIDSVAKIAISKEDDKTIDAAAPKVIAAPKVSSTAAAKPTTKPTKKAPAPAPKTLEDDDGDVELSSKSAIIEDVTASYVSSMKEILSSFDRTLQLSDSTTEKKVILTRSQPTVVKKEKDTALPLPRFLITGAANDDGIRVPIKRRTMPAMKKETSDSVKSPSSVTAAVDEKEVKEVKEEKSGKTQKPIKQEPEKDAARPRRARSRTNPFEEGDIIRSSRAPLPRRRFVPQDTTPYSCNTGGMNMANNHFGEIDAFLAGAGNRNSMSQLDLYGFPDLSSANLNLGLDTNLAGEGDIYNSFSASPTPELIDSTEVDAGLGVYSSPVQPLTPPSTTNLEFAQGGLTSPYGSPQTAGVYYATNNLPVNQNWSTQPSTIGSPSGSVLSAHSTTPTGLSTDAIMEMKRLILLPLSQDHTVLQFTPLIAAASMRLDEGRILCLRDLEKYLLYKSQEMSPSPQTLLMFCEKFLFRCQAAMPSIEAVGGDLTRPNDTPYYEGYFMDVLANQKEALLSQMVSASTAAAPAPAITILQRPVSAMQGPPMPKPMAPQNGIRKMTAMHRPHSSINEKLQDQLLMALEQRASMGELATLGGLFDLSARDLPISPVSQPQELTGGSDNDSDDNQTARTLLMGGKRKKSIQKPQGGHVCLHRDEETGAICGKKYNRPCDLKKHGKTHSRPHKCSEPTCLYHEKGFPTEKERDRHETDRHSESPQMWYCEFPPCPYKSKRESNCKQHMEKQHDYHYERSKHNPRNPNGNAVKTSQQQNARKNSDGSVKPINVSGKPMALFDHGISTPPQDVNAYLPTLDETNEMAKIQQMYLLTPSPDTPQTFRSASVDSTADMQQQQQQQQQQQHGDLSGVYSGNWNQFNTWQQIPTTGAGWMGNPGLIVE</sequence>
<feature type="compositionally biased region" description="Basic and acidic residues" evidence="1">
    <location>
        <begin position="239"/>
        <end position="269"/>
    </location>
</feature>
<feature type="compositionally biased region" description="Basic and acidic residues" evidence="1">
    <location>
        <begin position="50"/>
        <end position="61"/>
    </location>
</feature>
<organism evidence="2 3">
    <name type="scientific">Drechslerella dactyloides</name>
    <name type="common">Nematode-trapping fungus</name>
    <name type="synonym">Arthrobotrys dactyloides</name>
    <dbReference type="NCBI Taxonomy" id="74499"/>
    <lineage>
        <taxon>Eukaryota</taxon>
        <taxon>Fungi</taxon>
        <taxon>Dikarya</taxon>
        <taxon>Ascomycota</taxon>
        <taxon>Pezizomycotina</taxon>
        <taxon>Orbiliomycetes</taxon>
        <taxon>Orbiliales</taxon>
        <taxon>Orbiliaceae</taxon>
        <taxon>Drechslerella</taxon>
    </lineage>
</organism>
<feature type="region of interest" description="Disordered" evidence="1">
    <location>
        <begin position="99"/>
        <end position="133"/>
    </location>
</feature>
<feature type="region of interest" description="Disordered" evidence="1">
    <location>
        <begin position="670"/>
        <end position="691"/>
    </location>
</feature>
<keyword evidence="3" id="KW-1185">Reference proteome</keyword>
<feature type="region of interest" description="Disordered" evidence="1">
    <location>
        <begin position="888"/>
        <end position="927"/>
    </location>
</feature>
<feature type="compositionally biased region" description="Low complexity" evidence="1">
    <location>
        <begin position="99"/>
        <end position="119"/>
    </location>
</feature>
<feature type="region of interest" description="Disordered" evidence="1">
    <location>
        <begin position="799"/>
        <end position="844"/>
    </location>
</feature>
<feature type="compositionally biased region" description="Polar residues" evidence="1">
    <location>
        <begin position="818"/>
        <end position="834"/>
    </location>
</feature>
<feature type="compositionally biased region" description="Polar residues" evidence="1">
    <location>
        <begin position="671"/>
        <end position="691"/>
    </location>
</feature>
<dbReference type="AlphaFoldDB" id="A0AAD6IUN6"/>
<name>A0AAD6IUN6_DREDA</name>
<dbReference type="EMBL" id="JAQGDS010000008">
    <property type="protein sequence ID" value="KAJ6258677.1"/>
    <property type="molecule type" value="Genomic_DNA"/>
</dbReference>
<accession>A0AAD6IUN6</accession>
<reference evidence="2" key="1">
    <citation type="submission" date="2023-01" db="EMBL/GenBank/DDBJ databases">
        <title>The chitinases involved in constricting ring structure development in the nematode-trapping fungus Drechslerella dactyloides.</title>
        <authorList>
            <person name="Wang R."/>
            <person name="Zhang L."/>
            <person name="Tang P."/>
            <person name="Li S."/>
            <person name="Liang L."/>
        </authorList>
    </citation>
    <scope>NUCLEOTIDE SEQUENCE</scope>
    <source>
        <strain evidence="2">YMF1.00031</strain>
    </source>
</reference>
<evidence type="ECO:0000313" key="2">
    <source>
        <dbReference type="EMBL" id="KAJ6258677.1"/>
    </source>
</evidence>
<feature type="compositionally biased region" description="Low complexity" evidence="1">
    <location>
        <begin position="909"/>
        <end position="919"/>
    </location>
</feature>
<evidence type="ECO:0000256" key="1">
    <source>
        <dbReference type="SAM" id="MobiDB-lite"/>
    </source>
</evidence>